<name>A0A5A7QB54_STRAF</name>
<dbReference type="EMBL" id="BKCP01006382">
    <property type="protein sequence ID" value="GER42505.1"/>
    <property type="molecule type" value="Genomic_DNA"/>
</dbReference>
<accession>A0A5A7QB54</accession>
<proteinExistence type="predicted"/>
<reference evidence="2" key="1">
    <citation type="journal article" date="2019" name="Curr. Biol.">
        <title>Genome Sequence of Striga asiatica Provides Insight into the Evolution of Plant Parasitism.</title>
        <authorList>
            <person name="Yoshida S."/>
            <person name="Kim S."/>
            <person name="Wafula E.K."/>
            <person name="Tanskanen J."/>
            <person name="Kim Y.M."/>
            <person name="Honaas L."/>
            <person name="Yang Z."/>
            <person name="Spallek T."/>
            <person name="Conn C.E."/>
            <person name="Ichihashi Y."/>
            <person name="Cheong K."/>
            <person name="Cui S."/>
            <person name="Der J.P."/>
            <person name="Gundlach H."/>
            <person name="Jiao Y."/>
            <person name="Hori C."/>
            <person name="Ishida J.K."/>
            <person name="Kasahara H."/>
            <person name="Kiba T."/>
            <person name="Kim M.S."/>
            <person name="Koo N."/>
            <person name="Laohavisit A."/>
            <person name="Lee Y.H."/>
            <person name="Lumba S."/>
            <person name="McCourt P."/>
            <person name="Mortimer J.C."/>
            <person name="Mutuku J.M."/>
            <person name="Nomura T."/>
            <person name="Sasaki-Sekimoto Y."/>
            <person name="Seto Y."/>
            <person name="Wang Y."/>
            <person name="Wakatake T."/>
            <person name="Sakakibara H."/>
            <person name="Demura T."/>
            <person name="Yamaguchi S."/>
            <person name="Yoneyama K."/>
            <person name="Manabe R.I."/>
            <person name="Nelson D.C."/>
            <person name="Schulman A.H."/>
            <person name="Timko M.P."/>
            <person name="dePamphilis C.W."/>
            <person name="Choi D."/>
            <person name="Shirasu K."/>
        </authorList>
    </citation>
    <scope>NUCLEOTIDE SEQUENCE [LARGE SCALE GENOMIC DNA]</scope>
    <source>
        <strain evidence="2">cv. UVA1</strain>
    </source>
</reference>
<dbReference type="AlphaFoldDB" id="A0A5A7QB54"/>
<dbReference type="Proteomes" id="UP000325081">
    <property type="component" value="Unassembled WGS sequence"/>
</dbReference>
<sequence>MEEDFWKQKAAVRWVAEGERNTRFFQGYVRQKRAKSYIHSIEADGSSWTQEAQIRESAVAHFQTLFTSDRGSLWIWAEEGPTREGSEMDLGRCPFVVTWLWIRGTAVSNWPTSNFELLLPLTSGFSGRAAVGRDMEPKRKRVPSPIWAWPDSGIKSLDLSVMFKASPILEEEALEEPSVPLALCHPANGRLLLLEILLHKKSELVLGVAAVGG</sequence>
<evidence type="ECO:0000313" key="2">
    <source>
        <dbReference type="Proteomes" id="UP000325081"/>
    </source>
</evidence>
<dbReference type="OrthoDB" id="1741802at2759"/>
<organism evidence="1 2">
    <name type="scientific">Striga asiatica</name>
    <name type="common">Asiatic witchweed</name>
    <name type="synonym">Buchnera asiatica</name>
    <dbReference type="NCBI Taxonomy" id="4170"/>
    <lineage>
        <taxon>Eukaryota</taxon>
        <taxon>Viridiplantae</taxon>
        <taxon>Streptophyta</taxon>
        <taxon>Embryophyta</taxon>
        <taxon>Tracheophyta</taxon>
        <taxon>Spermatophyta</taxon>
        <taxon>Magnoliopsida</taxon>
        <taxon>eudicotyledons</taxon>
        <taxon>Gunneridae</taxon>
        <taxon>Pentapetalae</taxon>
        <taxon>asterids</taxon>
        <taxon>lamiids</taxon>
        <taxon>Lamiales</taxon>
        <taxon>Orobanchaceae</taxon>
        <taxon>Buchnereae</taxon>
        <taxon>Striga</taxon>
    </lineage>
</organism>
<comment type="caution">
    <text evidence="1">The sequence shown here is derived from an EMBL/GenBank/DDBJ whole genome shotgun (WGS) entry which is preliminary data.</text>
</comment>
<evidence type="ECO:0000313" key="1">
    <source>
        <dbReference type="EMBL" id="GER42505.1"/>
    </source>
</evidence>
<gene>
    <name evidence="1" type="ORF">STAS_19302</name>
</gene>
<protein>
    <submittedName>
        <fullName evidence="1">1-deoxy-D-xylulose-5-phosphate synthase</fullName>
    </submittedName>
</protein>
<keyword evidence="2" id="KW-1185">Reference proteome</keyword>